<protein>
    <recommendedName>
        <fullName evidence="17">glutamate synthase (ferredoxin)</fullName>
        <ecNumber evidence="17">1.4.7.1</ecNumber>
    </recommendedName>
</protein>
<dbReference type="InterPro" id="IPR029055">
    <property type="entry name" value="Ntn_hydrolases_N"/>
</dbReference>
<comment type="cofactor">
    <cofactor evidence="2">
        <name>[3Fe-4S] cluster</name>
        <dbReference type="ChEBI" id="CHEBI:21137"/>
    </cofactor>
</comment>
<keyword evidence="6" id="KW-0028">Amino-acid biosynthesis</keyword>
<dbReference type="Pfam" id="PF04898">
    <property type="entry name" value="Glu_syn_central"/>
    <property type="match status" value="1"/>
</dbReference>
<evidence type="ECO:0000256" key="17">
    <source>
        <dbReference type="ARBA" id="ARBA00039085"/>
    </source>
</evidence>
<accession>A0A8J7JWZ4</accession>
<keyword evidence="20" id="KW-1185">Reference proteome</keyword>
<dbReference type="GO" id="GO:0046872">
    <property type="term" value="F:metal ion binding"/>
    <property type="evidence" value="ECO:0007669"/>
    <property type="project" value="UniProtKB-KW"/>
</dbReference>
<dbReference type="FunFam" id="3.60.20.10:FF:000001">
    <property type="entry name" value="Glutamate synthase, large subunit"/>
    <property type="match status" value="1"/>
</dbReference>
<evidence type="ECO:0000256" key="2">
    <source>
        <dbReference type="ARBA" id="ARBA00001927"/>
    </source>
</evidence>
<evidence type="ECO:0000256" key="14">
    <source>
        <dbReference type="ARBA" id="ARBA00023164"/>
    </source>
</evidence>
<keyword evidence="10" id="KW-0315">Glutamine amidotransferase</keyword>
<keyword evidence="9" id="KW-0479">Metal-binding</keyword>
<organism evidence="19 20">
    <name type="scientific">Plectonema cf. radiosum LEGE 06105</name>
    <dbReference type="NCBI Taxonomy" id="945769"/>
    <lineage>
        <taxon>Bacteria</taxon>
        <taxon>Bacillati</taxon>
        <taxon>Cyanobacteriota</taxon>
        <taxon>Cyanophyceae</taxon>
        <taxon>Oscillatoriophycideae</taxon>
        <taxon>Oscillatoriales</taxon>
        <taxon>Microcoleaceae</taxon>
        <taxon>Plectonema</taxon>
    </lineage>
</organism>
<keyword evidence="13" id="KW-0411">Iron-sulfur</keyword>
<dbReference type="CDD" id="cd00982">
    <property type="entry name" value="gltB_C"/>
    <property type="match status" value="1"/>
</dbReference>
<dbReference type="SUPFAM" id="SSF56235">
    <property type="entry name" value="N-terminal nucleophile aminohydrolases (Ntn hydrolases)"/>
    <property type="match status" value="1"/>
</dbReference>
<dbReference type="Pfam" id="PF00310">
    <property type="entry name" value="GATase_2"/>
    <property type="match status" value="1"/>
</dbReference>
<dbReference type="GO" id="GO:0019676">
    <property type="term" value="P:ammonia assimilation cycle"/>
    <property type="evidence" value="ECO:0007669"/>
    <property type="project" value="TreeGrafter"/>
</dbReference>
<dbReference type="InterPro" id="IPR006982">
    <property type="entry name" value="Glu_synth_centr_N"/>
</dbReference>
<dbReference type="RefSeq" id="WP_193924583.1">
    <property type="nucleotide sequence ID" value="NZ_JADEWL010000143.1"/>
</dbReference>
<dbReference type="Gene3D" id="3.20.20.70">
    <property type="entry name" value="Aldolase class I"/>
    <property type="match status" value="2"/>
</dbReference>
<dbReference type="Gene3D" id="3.60.20.10">
    <property type="entry name" value="Glutamine Phosphoribosylpyrophosphate, subunit 1, domain 1"/>
    <property type="match status" value="1"/>
</dbReference>
<evidence type="ECO:0000256" key="4">
    <source>
        <dbReference type="ARBA" id="ARBA00004909"/>
    </source>
</evidence>
<evidence type="ECO:0000256" key="3">
    <source>
        <dbReference type="ARBA" id="ARBA00004802"/>
    </source>
</evidence>
<comment type="pathway">
    <text evidence="4">Nitrogen metabolism.</text>
</comment>
<comment type="pathway">
    <text evidence="3">Energy metabolism; nitrogen metabolism.</text>
</comment>
<dbReference type="InterPro" id="IPR036485">
    <property type="entry name" value="Glu_synth_asu_C_sf"/>
</dbReference>
<name>A0A8J7JWZ4_9CYAN</name>
<dbReference type="InterPro" id="IPR050711">
    <property type="entry name" value="ET-N_metabolism_enzyme"/>
</dbReference>
<evidence type="ECO:0000313" key="20">
    <source>
        <dbReference type="Proteomes" id="UP000620559"/>
    </source>
</evidence>
<dbReference type="Pfam" id="PF01645">
    <property type="entry name" value="Glu_synthase"/>
    <property type="match status" value="1"/>
</dbReference>
<dbReference type="GO" id="GO:0006537">
    <property type="term" value="P:glutamate biosynthetic process"/>
    <property type="evidence" value="ECO:0007669"/>
    <property type="project" value="UniProtKB-KW"/>
</dbReference>
<dbReference type="SUPFAM" id="SSF69336">
    <property type="entry name" value="Alpha subunit of glutamate synthase, C-terminal domain"/>
    <property type="match status" value="1"/>
</dbReference>
<comment type="similarity">
    <text evidence="5">Belongs to the glutamate synthase family.</text>
</comment>
<feature type="domain" description="Glutamine amidotransferase type-2" evidence="18">
    <location>
        <begin position="31"/>
        <end position="426"/>
    </location>
</feature>
<dbReference type="CDD" id="cd02808">
    <property type="entry name" value="GltS_FMN"/>
    <property type="match status" value="1"/>
</dbReference>
<evidence type="ECO:0000256" key="9">
    <source>
        <dbReference type="ARBA" id="ARBA00022723"/>
    </source>
</evidence>
<dbReference type="InterPro" id="IPR013785">
    <property type="entry name" value="Aldolase_TIM"/>
</dbReference>
<dbReference type="PROSITE" id="PS51278">
    <property type="entry name" value="GATASE_TYPE_2"/>
    <property type="match status" value="1"/>
</dbReference>
<evidence type="ECO:0000256" key="7">
    <source>
        <dbReference type="ARBA" id="ARBA00022630"/>
    </source>
</evidence>
<dbReference type="SUPFAM" id="SSF51395">
    <property type="entry name" value="FMN-linked oxidoreductases"/>
    <property type="match status" value="1"/>
</dbReference>
<dbReference type="EMBL" id="JADEWL010000143">
    <property type="protein sequence ID" value="MBE9216160.1"/>
    <property type="molecule type" value="Genomic_DNA"/>
</dbReference>
<keyword evidence="12" id="KW-0408">Iron</keyword>
<dbReference type="InterPro" id="IPR002489">
    <property type="entry name" value="Glu_synth_asu_C"/>
</dbReference>
<evidence type="ECO:0000256" key="15">
    <source>
        <dbReference type="ARBA" id="ARBA00023291"/>
    </source>
</evidence>
<evidence type="ECO:0000256" key="5">
    <source>
        <dbReference type="ARBA" id="ARBA00009716"/>
    </source>
</evidence>
<proteinExistence type="inferred from homology"/>
<dbReference type="Pfam" id="PF01493">
    <property type="entry name" value="GXGXG"/>
    <property type="match status" value="1"/>
</dbReference>
<evidence type="ECO:0000313" key="19">
    <source>
        <dbReference type="EMBL" id="MBE9216160.1"/>
    </source>
</evidence>
<comment type="cofactor">
    <cofactor evidence="1">
        <name>FMN</name>
        <dbReference type="ChEBI" id="CHEBI:58210"/>
    </cofactor>
</comment>
<keyword evidence="14" id="KW-0314">Glutamate biosynthesis</keyword>
<evidence type="ECO:0000256" key="12">
    <source>
        <dbReference type="ARBA" id="ARBA00023004"/>
    </source>
</evidence>
<comment type="caution">
    <text evidence="19">The sequence shown here is derived from an EMBL/GenBank/DDBJ whole genome shotgun (WGS) entry which is preliminary data.</text>
</comment>
<comment type="pathway">
    <text evidence="16">Amino-acid biosynthesis; L-glutamate biosynthesis via GLT pathway; L-glutamate from 2-oxoglutarate and L-glutamine (ferredoxin route): step 1/1.</text>
</comment>
<gene>
    <name evidence="19" type="ORF">IQ247_26455</name>
</gene>
<dbReference type="CDD" id="cd00713">
    <property type="entry name" value="GltS"/>
    <property type="match status" value="1"/>
</dbReference>
<dbReference type="GO" id="GO:0016041">
    <property type="term" value="F:glutamate synthase (ferredoxin) activity"/>
    <property type="evidence" value="ECO:0007669"/>
    <property type="project" value="UniProtKB-EC"/>
</dbReference>
<dbReference type="PANTHER" id="PTHR11938:SF133">
    <property type="entry name" value="GLUTAMATE SYNTHASE (NADH)"/>
    <property type="match status" value="1"/>
</dbReference>
<evidence type="ECO:0000256" key="11">
    <source>
        <dbReference type="ARBA" id="ARBA00023002"/>
    </source>
</evidence>
<dbReference type="InterPro" id="IPR017932">
    <property type="entry name" value="GATase_2_dom"/>
</dbReference>
<keyword evidence="7" id="KW-0285">Flavoprotein</keyword>
<keyword evidence="8" id="KW-0288">FMN</keyword>
<dbReference type="GO" id="GO:0051538">
    <property type="term" value="F:3 iron, 4 sulfur cluster binding"/>
    <property type="evidence" value="ECO:0007669"/>
    <property type="project" value="UniProtKB-KW"/>
</dbReference>
<dbReference type="FunFam" id="3.20.20.70:FF:000084">
    <property type="entry name" value="Ferredoxin-dependent glutamate synthase, chloroplastic"/>
    <property type="match status" value="1"/>
</dbReference>
<evidence type="ECO:0000256" key="13">
    <source>
        <dbReference type="ARBA" id="ARBA00023014"/>
    </source>
</evidence>
<evidence type="ECO:0000256" key="6">
    <source>
        <dbReference type="ARBA" id="ARBA00022605"/>
    </source>
</evidence>
<dbReference type="Gene3D" id="2.160.20.60">
    <property type="entry name" value="Glutamate synthase, alpha subunit, C-terminal domain"/>
    <property type="match status" value="1"/>
</dbReference>
<dbReference type="PANTHER" id="PTHR11938">
    <property type="entry name" value="FAD NADPH DEHYDROGENASE/OXIDOREDUCTASE"/>
    <property type="match status" value="1"/>
</dbReference>
<dbReference type="EC" id="1.4.7.1" evidence="17"/>
<sequence length="1587" mass="173903">MNNQKMNQDKNITFSDTFLGQKWLVEERDACGVGFIAHRQNRASHEILAKGLNALTCLEHRGGCSADRDSGDGAGIMSAIPWELLLPDTKDKNKHQNLAVGMLFLPRDEAAAQIARSTVEQIANNENLTVLGWRVVPVDSGVLGVQARENQPQIEQIFLQAKDVSGDELERKLYITRRLIGKAIQSQNSDCSDEFYVCSLSCRTIVYKGMVRSAVLADFYLDLKSTAYSTSFVVYHRRFSTNTMPKWPLAQPMRLLGHNGEINTLLGNINWMTARQATLNHPIWQGRMDELKPFVSIDASDSATLDNVFELQVRSGRSPEEALMIMVPEAYNHQPALSNYPEIVDFYEYYSGLQEAWDGPALLVYSDGLTVGATLDRNGLRPARYCITSDDYIVVASEAGVIEFPEENIIEKGRLGPGQMIAVDLSNHQILKNWQIKQQVAKKHPYGKWLQQHRSQLSVNSYQLSVNGNGHGRSEVKGQRSEVEGQRSIVSNNYQPLTNNHQLSTVNCQLSTQIAFGYTTEDVEMIIQPMAIDGKEPTFCMGDDIPLAILSEKPHLLYDYFKQRFAQVTNPPIDPLREKLVMSLKVELGERGNLLDPKPEYARRLKLESPVLTSAQLIEIKRSDFNAVELSTVFSIHSGHEALKAAVESLQSQAVEAVRNGAKILILSDQISEQLNGNASVPYSSDYGAIDAETTYIPPLLAVGAVHHHLIQCGLRMNASLVVNTAQCWSTHHFACLIGFGAAAVCPYMAMDTVVNWWSDPKTQQFMQRGKIAAISLEQAIANYIEAVKNGLLKILSKMGISLLSSYQGAQIFEAIGIGRDLLELGFSGTTSRIGGLSIEELASEVLSIHCKAFPTTATKLENLGFIQYRRGGEYHMNSPEMVKALHQAVDSKNYDHYQVYQQHLQHRPITALRDLLDYEPDRQPIDIAQVEPVTEIVKRFCTGGMSLGALSREAHETLAIAMNRLGGKSNSGEGGEDSVRYKTLDDVDQTGHSATLPHLNGLRNGDTATSAIKQVASGRFGVTPQYLISARQIEIKMAQGAKPGEGGQLPGKKVSEYIASLRRSKPGVTLISPPPHHDIYSIEDLAQLIFDLHQINPQAQVSVKLVSEIGIGTIAAGVAKANADVIQISGHDGGTGASPLSSIKHAGSPWELGLTEVHRVLMENGLRDRVILRVDGGLKSGWDVVMAALMGAEEFGFGSIAMIAEGCIMARICHTNNCPVGVASQKEELRRRFPGTPEKVVNFFYFIAEEVRSLLAKFGYRSLSSVIGRADLLRERSGVELTKTRALNLDCLLKLPDSRENRSWLQHEAVHSNGAVLDDQILASTAVKNAIDKHGTVNYQLSTVNTDRTIGARIAGAIASKYGDDGFGGQINLTINGSVGQSFGAFNLNGMNLTLYGVANDYVGKGMNGGEITILPPTSVKYDPSENTIIGNTCLYGATGGMLFALGKAGERFAVRNSKAIAVIEGAGDHCCEYMTGGVVVVLGKVGRNVAAGMTGGLAYFLDEDGNFPELVNPEIVNIQRIVTIAGETQLKDLIALHCDRTGSRKAKMILDNWQEFLPKFWQLVPPSEGDSPQAYVGEKQLLEIR</sequence>
<evidence type="ECO:0000256" key="1">
    <source>
        <dbReference type="ARBA" id="ARBA00001917"/>
    </source>
</evidence>
<evidence type="ECO:0000259" key="18">
    <source>
        <dbReference type="PROSITE" id="PS51278"/>
    </source>
</evidence>
<dbReference type="InterPro" id="IPR002932">
    <property type="entry name" value="Glu_synthdom"/>
</dbReference>
<keyword evidence="11" id="KW-0560">Oxidoreductase</keyword>
<evidence type="ECO:0000256" key="16">
    <source>
        <dbReference type="ARBA" id="ARBA00037928"/>
    </source>
</evidence>
<dbReference type="Proteomes" id="UP000620559">
    <property type="component" value="Unassembled WGS sequence"/>
</dbReference>
<keyword evidence="15" id="KW-0003">3Fe-4S</keyword>
<evidence type="ECO:0000256" key="10">
    <source>
        <dbReference type="ARBA" id="ARBA00022962"/>
    </source>
</evidence>
<evidence type="ECO:0000256" key="8">
    <source>
        <dbReference type="ARBA" id="ARBA00022643"/>
    </source>
</evidence>
<reference evidence="19" key="1">
    <citation type="submission" date="2020-10" db="EMBL/GenBank/DDBJ databases">
        <authorList>
            <person name="Castelo-Branco R."/>
            <person name="Eusebio N."/>
            <person name="Adriana R."/>
            <person name="Vieira A."/>
            <person name="Brugerolle De Fraissinette N."/>
            <person name="Rezende De Castro R."/>
            <person name="Schneider M.P."/>
            <person name="Vasconcelos V."/>
            <person name="Leao P.N."/>
        </authorList>
    </citation>
    <scope>NUCLEOTIDE SEQUENCE</scope>
    <source>
        <strain evidence="19">LEGE 06105</strain>
    </source>
</reference>